<reference evidence="1" key="1">
    <citation type="submission" date="2023-03" db="EMBL/GenBank/DDBJ databases">
        <title>Massive genome expansion in bonnet fungi (Mycena s.s.) driven by repeated elements and novel gene families across ecological guilds.</title>
        <authorList>
            <consortium name="Lawrence Berkeley National Laboratory"/>
            <person name="Harder C.B."/>
            <person name="Miyauchi S."/>
            <person name="Viragh M."/>
            <person name="Kuo A."/>
            <person name="Thoen E."/>
            <person name="Andreopoulos B."/>
            <person name="Lu D."/>
            <person name="Skrede I."/>
            <person name="Drula E."/>
            <person name="Henrissat B."/>
            <person name="Morin E."/>
            <person name="Kohler A."/>
            <person name="Barry K."/>
            <person name="LaButti K."/>
            <person name="Morin E."/>
            <person name="Salamov A."/>
            <person name="Lipzen A."/>
            <person name="Mereny Z."/>
            <person name="Hegedus B."/>
            <person name="Baldrian P."/>
            <person name="Stursova M."/>
            <person name="Weitz H."/>
            <person name="Taylor A."/>
            <person name="Grigoriev I.V."/>
            <person name="Nagy L.G."/>
            <person name="Martin F."/>
            <person name="Kauserud H."/>
        </authorList>
    </citation>
    <scope>NUCLEOTIDE SEQUENCE</scope>
    <source>
        <strain evidence="1">CBHHK200</strain>
    </source>
</reference>
<evidence type="ECO:0000313" key="1">
    <source>
        <dbReference type="EMBL" id="KAJ7020240.1"/>
    </source>
</evidence>
<dbReference type="EMBL" id="JARJCM010000269">
    <property type="protein sequence ID" value="KAJ7020240.1"/>
    <property type="molecule type" value="Genomic_DNA"/>
</dbReference>
<sequence length="112" mass="12607">MDIDHRTIQHVLDFLSRSVCPLAHLSTIAMTLDEANFANMFTALPHLAEMDLNLRMDSPMIVVSLHHQKQYLPRLTAVKLDAGWPIDYDIIVDMLESRTTTGAEGVLTVAEF</sequence>
<proteinExistence type="predicted"/>
<evidence type="ECO:0000313" key="2">
    <source>
        <dbReference type="Proteomes" id="UP001218188"/>
    </source>
</evidence>
<dbReference type="Proteomes" id="UP001218188">
    <property type="component" value="Unassembled WGS sequence"/>
</dbReference>
<accession>A0AAD6WPF3</accession>
<organism evidence="1 2">
    <name type="scientific">Mycena alexandri</name>
    <dbReference type="NCBI Taxonomy" id="1745969"/>
    <lineage>
        <taxon>Eukaryota</taxon>
        <taxon>Fungi</taxon>
        <taxon>Dikarya</taxon>
        <taxon>Basidiomycota</taxon>
        <taxon>Agaricomycotina</taxon>
        <taxon>Agaricomycetes</taxon>
        <taxon>Agaricomycetidae</taxon>
        <taxon>Agaricales</taxon>
        <taxon>Marasmiineae</taxon>
        <taxon>Mycenaceae</taxon>
        <taxon>Mycena</taxon>
    </lineage>
</organism>
<gene>
    <name evidence="1" type="ORF">C8F04DRAFT_1275295</name>
</gene>
<protein>
    <submittedName>
        <fullName evidence="1">Uncharacterized protein</fullName>
    </submittedName>
</protein>
<dbReference type="AlphaFoldDB" id="A0AAD6WPF3"/>
<name>A0AAD6WPF3_9AGAR</name>
<keyword evidence="2" id="KW-1185">Reference proteome</keyword>
<comment type="caution">
    <text evidence="1">The sequence shown here is derived from an EMBL/GenBank/DDBJ whole genome shotgun (WGS) entry which is preliminary data.</text>
</comment>